<dbReference type="PROSITE" id="PS50110">
    <property type="entry name" value="RESPONSE_REGULATORY"/>
    <property type="match status" value="1"/>
</dbReference>
<dbReference type="EMBL" id="JAFCLK010000041">
    <property type="protein sequence ID" value="MBR1140485.1"/>
    <property type="molecule type" value="Genomic_DNA"/>
</dbReference>
<organism evidence="6 7">
    <name type="scientific">Bradyrhizobium denitrificans</name>
    <dbReference type="NCBI Taxonomy" id="2734912"/>
    <lineage>
        <taxon>Bacteria</taxon>
        <taxon>Pseudomonadati</taxon>
        <taxon>Pseudomonadota</taxon>
        <taxon>Alphaproteobacteria</taxon>
        <taxon>Hyphomicrobiales</taxon>
        <taxon>Nitrobacteraceae</taxon>
        <taxon>Bradyrhizobium</taxon>
    </lineage>
</organism>
<protein>
    <submittedName>
        <fullName evidence="6">Response regulator transcription factor</fullName>
    </submittedName>
</protein>
<evidence type="ECO:0000256" key="3">
    <source>
        <dbReference type="PROSITE-ProRule" id="PRU01091"/>
    </source>
</evidence>
<dbReference type="SMART" id="SM00862">
    <property type="entry name" value="Trans_reg_C"/>
    <property type="match status" value="1"/>
</dbReference>
<dbReference type="SUPFAM" id="SSF52172">
    <property type="entry name" value="CheY-like"/>
    <property type="match status" value="1"/>
</dbReference>
<evidence type="ECO:0000259" key="4">
    <source>
        <dbReference type="PROSITE" id="PS50110"/>
    </source>
</evidence>
<dbReference type="SMART" id="SM00448">
    <property type="entry name" value="REC"/>
    <property type="match status" value="1"/>
</dbReference>
<keyword evidence="7" id="KW-1185">Reference proteome</keyword>
<evidence type="ECO:0000259" key="5">
    <source>
        <dbReference type="PROSITE" id="PS51755"/>
    </source>
</evidence>
<dbReference type="PROSITE" id="PS51755">
    <property type="entry name" value="OMPR_PHOB"/>
    <property type="match status" value="1"/>
</dbReference>
<proteinExistence type="predicted"/>
<dbReference type="SUPFAM" id="SSF46894">
    <property type="entry name" value="C-terminal effector domain of the bipartite response regulators"/>
    <property type="match status" value="1"/>
</dbReference>
<dbReference type="InterPro" id="IPR011006">
    <property type="entry name" value="CheY-like_superfamily"/>
</dbReference>
<dbReference type="InterPro" id="IPR036388">
    <property type="entry name" value="WH-like_DNA-bd_sf"/>
</dbReference>
<gene>
    <name evidence="6" type="ORF">JQ619_32495</name>
</gene>
<sequence length="216" mass="24511">MRILIADCDTATTRLLAPALHSAGFVAENASTPDDAWFLGDTEEYSATILGVRSGGAYRELLQRWRRSHRYFPILALGRNTNLDTWIDVIDRGADTFLPLPFVREELLSRLEAIVRRSYGHLSSRLTANEVQLDRRKMVVTVSGRVVNLTAREFSVLSQLMYKRGTIVSSHELAESTFHESSRTTNAVEATISRLRRKIGHHIIETRRSAGYLIRR</sequence>
<comment type="caution">
    <text evidence="2">Lacks conserved residue(s) required for the propagation of feature annotation.</text>
</comment>
<dbReference type="InterPro" id="IPR016032">
    <property type="entry name" value="Sig_transdc_resp-reg_C-effctor"/>
</dbReference>
<evidence type="ECO:0000313" key="6">
    <source>
        <dbReference type="EMBL" id="MBR1140485.1"/>
    </source>
</evidence>
<name>A0ABS5GH60_9BRAD</name>
<reference evidence="7" key="1">
    <citation type="journal article" date="2021" name="ISME J.">
        <title>Evolutionary origin and ecological implication of a unique nif island in free-living Bradyrhizobium lineages.</title>
        <authorList>
            <person name="Tao J."/>
        </authorList>
    </citation>
    <scope>NUCLEOTIDE SEQUENCE [LARGE SCALE GENOMIC DNA]</scope>
    <source>
        <strain evidence="7">SZCCT0094</strain>
    </source>
</reference>
<evidence type="ECO:0000256" key="1">
    <source>
        <dbReference type="ARBA" id="ARBA00023125"/>
    </source>
</evidence>
<dbReference type="PANTHER" id="PTHR48111">
    <property type="entry name" value="REGULATOR OF RPOS"/>
    <property type="match status" value="1"/>
</dbReference>
<dbReference type="InterPro" id="IPR001867">
    <property type="entry name" value="OmpR/PhoB-type_DNA-bd"/>
</dbReference>
<keyword evidence="1 3" id="KW-0238">DNA-binding</keyword>
<dbReference type="Pfam" id="PF00486">
    <property type="entry name" value="Trans_reg_C"/>
    <property type="match status" value="1"/>
</dbReference>
<feature type="DNA-binding region" description="OmpR/PhoB-type" evidence="3">
    <location>
        <begin position="123"/>
        <end position="216"/>
    </location>
</feature>
<accession>A0ABS5GH60</accession>
<dbReference type="Proteomes" id="UP001314635">
    <property type="component" value="Unassembled WGS sequence"/>
</dbReference>
<dbReference type="Gene3D" id="1.10.10.10">
    <property type="entry name" value="Winged helix-like DNA-binding domain superfamily/Winged helix DNA-binding domain"/>
    <property type="match status" value="1"/>
</dbReference>
<feature type="domain" description="Response regulatory" evidence="4">
    <location>
        <begin position="2"/>
        <end position="115"/>
    </location>
</feature>
<comment type="caution">
    <text evidence="6">The sequence shown here is derived from an EMBL/GenBank/DDBJ whole genome shotgun (WGS) entry which is preliminary data.</text>
</comment>
<dbReference type="CDD" id="cd00383">
    <property type="entry name" value="trans_reg_C"/>
    <property type="match status" value="1"/>
</dbReference>
<feature type="domain" description="OmpR/PhoB-type" evidence="5">
    <location>
        <begin position="123"/>
        <end position="216"/>
    </location>
</feature>
<evidence type="ECO:0000256" key="2">
    <source>
        <dbReference type="PROSITE-ProRule" id="PRU00169"/>
    </source>
</evidence>
<dbReference type="Gene3D" id="3.40.50.2300">
    <property type="match status" value="1"/>
</dbReference>
<evidence type="ECO:0000313" key="7">
    <source>
        <dbReference type="Proteomes" id="UP001314635"/>
    </source>
</evidence>
<dbReference type="PANTHER" id="PTHR48111:SF37">
    <property type="entry name" value="RESPONSE REGULATOR PROTEIN CARR"/>
    <property type="match status" value="1"/>
</dbReference>
<dbReference type="InterPro" id="IPR001789">
    <property type="entry name" value="Sig_transdc_resp-reg_receiver"/>
</dbReference>
<dbReference type="RefSeq" id="WP_172236109.1">
    <property type="nucleotide sequence ID" value="NZ_JABFDP010000006.1"/>
</dbReference>
<dbReference type="InterPro" id="IPR039420">
    <property type="entry name" value="WalR-like"/>
</dbReference>